<proteinExistence type="predicted"/>
<organism evidence="3">
    <name type="scientific">Trieres chinensis</name>
    <name type="common">Marine centric diatom</name>
    <name type="synonym">Odontella sinensis</name>
    <dbReference type="NCBI Taxonomy" id="1514140"/>
    <lineage>
        <taxon>Eukaryota</taxon>
        <taxon>Sar</taxon>
        <taxon>Stramenopiles</taxon>
        <taxon>Ochrophyta</taxon>
        <taxon>Bacillariophyta</taxon>
        <taxon>Mediophyceae</taxon>
        <taxon>Biddulphiophycidae</taxon>
        <taxon>Eupodiscales</taxon>
        <taxon>Parodontellaceae</taxon>
        <taxon>Trieres</taxon>
    </lineage>
</organism>
<feature type="domain" description="DUF6824" evidence="2">
    <location>
        <begin position="12"/>
        <end position="97"/>
    </location>
</feature>
<feature type="compositionally biased region" description="Basic and acidic residues" evidence="1">
    <location>
        <begin position="1"/>
        <end position="12"/>
    </location>
</feature>
<feature type="region of interest" description="Disordered" evidence="1">
    <location>
        <begin position="162"/>
        <end position="181"/>
    </location>
</feature>
<name>A0A7S1ZC96_TRICV</name>
<evidence type="ECO:0000313" key="3">
    <source>
        <dbReference type="EMBL" id="CAD9334440.1"/>
    </source>
</evidence>
<dbReference type="AlphaFoldDB" id="A0A7S1ZC96"/>
<dbReference type="InterPro" id="IPR049227">
    <property type="entry name" value="DUF6824"/>
</dbReference>
<protein>
    <recommendedName>
        <fullName evidence="2">DUF6824 domain-containing protein</fullName>
    </recommendedName>
</protein>
<sequence>MEQDDVIPHENDILLGRGGKNNQHCGNEQLREIARSQRDNYRMSSKKGKSYISRQIVSHIRHMSPPGRFLKKNGVTGRWEEMGDDVAREKAAQALRDAVSAFLNSPVSVAGGPVDTSTDFGQQEHRRSSSAPASVRSSPPASLPMKDQHCTNYATVDYGNEFTPPRHEFGTPPRARSSSDNIPLSPMRNPMIFSSGSNIPLTPIHSVNTSRCDSSVPDTRHSGGVPQEFSVDASDDFELFDGDLLATDNLFERETRSSTF</sequence>
<accession>A0A7S1ZC96</accession>
<evidence type="ECO:0000259" key="2">
    <source>
        <dbReference type="Pfam" id="PF20710"/>
    </source>
</evidence>
<feature type="region of interest" description="Disordered" evidence="1">
    <location>
        <begin position="110"/>
        <end position="147"/>
    </location>
</feature>
<reference evidence="3" key="1">
    <citation type="submission" date="2021-01" db="EMBL/GenBank/DDBJ databases">
        <authorList>
            <person name="Corre E."/>
            <person name="Pelletier E."/>
            <person name="Niang G."/>
            <person name="Scheremetjew M."/>
            <person name="Finn R."/>
            <person name="Kale V."/>
            <person name="Holt S."/>
            <person name="Cochrane G."/>
            <person name="Meng A."/>
            <person name="Brown T."/>
            <person name="Cohen L."/>
        </authorList>
    </citation>
    <scope>NUCLEOTIDE SEQUENCE</scope>
    <source>
        <strain evidence="3">Grunow 1884</strain>
    </source>
</reference>
<dbReference type="Pfam" id="PF20710">
    <property type="entry name" value="DUF6824"/>
    <property type="match status" value="1"/>
</dbReference>
<feature type="compositionally biased region" description="Low complexity" evidence="1">
    <location>
        <begin position="129"/>
        <end position="140"/>
    </location>
</feature>
<feature type="region of interest" description="Disordered" evidence="1">
    <location>
        <begin position="1"/>
        <end position="24"/>
    </location>
</feature>
<dbReference type="EMBL" id="HBGO01013566">
    <property type="protein sequence ID" value="CAD9334440.1"/>
    <property type="molecule type" value="Transcribed_RNA"/>
</dbReference>
<gene>
    <name evidence="3" type="ORF">OSIN01602_LOCUS7634</name>
</gene>
<evidence type="ECO:0000256" key="1">
    <source>
        <dbReference type="SAM" id="MobiDB-lite"/>
    </source>
</evidence>